<evidence type="ECO:0000313" key="2">
    <source>
        <dbReference type="EMBL" id="KAG1529383.1"/>
    </source>
</evidence>
<dbReference type="Proteomes" id="UP000740926">
    <property type="component" value="Unassembled WGS sequence"/>
</dbReference>
<name>A0A9P6XNX8_9FUNG</name>
<feature type="region of interest" description="Disordered" evidence="1">
    <location>
        <begin position="54"/>
        <end position="73"/>
    </location>
</feature>
<dbReference type="EMBL" id="JAANIU010015335">
    <property type="protein sequence ID" value="KAG1529383.1"/>
    <property type="molecule type" value="Genomic_DNA"/>
</dbReference>
<evidence type="ECO:0000256" key="1">
    <source>
        <dbReference type="SAM" id="MobiDB-lite"/>
    </source>
</evidence>
<keyword evidence="3" id="KW-1185">Reference proteome</keyword>
<sequence length="73" mass="7113">MLTGGDHRAGGVVDRSGAVHPLPGRQDAAGPVQSAAAQAGQPVRALACQAAAVGRPLPGAGQPDRTAAARARP</sequence>
<gene>
    <name evidence="2" type="ORF">G6F50_018038</name>
</gene>
<dbReference type="AlphaFoldDB" id="A0A9P6XNX8"/>
<comment type="caution">
    <text evidence="2">The sequence shown here is derived from an EMBL/GenBank/DDBJ whole genome shotgun (WGS) entry which is preliminary data.</text>
</comment>
<organism evidence="2 3">
    <name type="scientific">Rhizopus delemar</name>
    <dbReference type="NCBI Taxonomy" id="936053"/>
    <lineage>
        <taxon>Eukaryota</taxon>
        <taxon>Fungi</taxon>
        <taxon>Fungi incertae sedis</taxon>
        <taxon>Mucoromycota</taxon>
        <taxon>Mucoromycotina</taxon>
        <taxon>Mucoromycetes</taxon>
        <taxon>Mucorales</taxon>
        <taxon>Mucorineae</taxon>
        <taxon>Rhizopodaceae</taxon>
        <taxon>Rhizopus</taxon>
    </lineage>
</organism>
<proteinExistence type="predicted"/>
<reference evidence="2 3" key="1">
    <citation type="journal article" date="2020" name="Microb. Genom.">
        <title>Genetic diversity of clinical and environmental Mucorales isolates obtained from an investigation of mucormycosis cases among solid organ transplant recipients.</title>
        <authorList>
            <person name="Nguyen M.H."/>
            <person name="Kaul D."/>
            <person name="Muto C."/>
            <person name="Cheng S.J."/>
            <person name="Richter R.A."/>
            <person name="Bruno V.M."/>
            <person name="Liu G."/>
            <person name="Beyhan S."/>
            <person name="Sundermann A.J."/>
            <person name="Mounaud S."/>
            <person name="Pasculle A.W."/>
            <person name="Nierman W.C."/>
            <person name="Driscoll E."/>
            <person name="Cumbie R."/>
            <person name="Clancy C.J."/>
            <person name="Dupont C.L."/>
        </authorList>
    </citation>
    <scope>NUCLEOTIDE SEQUENCE [LARGE SCALE GENOMIC DNA]</scope>
    <source>
        <strain evidence="2 3">GL24</strain>
    </source>
</reference>
<feature type="compositionally biased region" description="Low complexity" evidence="1">
    <location>
        <begin position="28"/>
        <end position="43"/>
    </location>
</feature>
<evidence type="ECO:0000313" key="3">
    <source>
        <dbReference type="Proteomes" id="UP000740926"/>
    </source>
</evidence>
<protein>
    <submittedName>
        <fullName evidence="2">Uncharacterized protein</fullName>
    </submittedName>
</protein>
<accession>A0A9P6XNX8</accession>
<feature type="region of interest" description="Disordered" evidence="1">
    <location>
        <begin position="1"/>
        <end position="43"/>
    </location>
</feature>